<evidence type="ECO:0000313" key="2">
    <source>
        <dbReference type="EMBL" id="RYU11401.1"/>
    </source>
</evidence>
<evidence type="ECO:0000313" key="3">
    <source>
        <dbReference type="Proteomes" id="UP000291189"/>
    </source>
</evidence>
<dbReference type="InterPro" id="IPR024344">
    <property type="entry name" value="MDMPI_metal-binding"/>
</dbReference>
<keyword evidence="3" id="KW-1185">Reference proteome</keyword>
<keyword evidence="2" id="KW-0413">Isomerase</keyword>
<evidence type="ECO:0000259" key="1">
    <source>
        <dbReference type="Pfam" id="PF11716"/>
    </source>
</evidence>
<dbReference type="AlphaFoldDB" id="A0A4Q5J1Y4"/>
<keyword evidence="2" id="KW-0670">Pyruvate</keyword>
<protein>
    <submittedName>
        <fullName evidence="2">Maleylpyruvate isomerase family mycothiol-dependent enzyme</fullName>
    </submittedName>
</protein>
<dbReference type="Gene3D" id="3.30.1050.20">
    <property type="match status" value="1"/>
</dbReference>
<reference evidence="2 3" key="1">
    <citation type="submission" date="2019-01" db="EMBL/GenBank/DDBJ databases">
        <title>Nocardioides guangzhouensis sp. nov., an actinobacterium isolated from soil.</title>
        <authorList>
            <person name="Fu Y."/>
            <person name="Cai Y."/>
            <person name="Lin Z."/>
            <person name="Chen P."/>
        </authorList>
    </citation>
    <scope>NUCLEOTIDE SEQUENCE [LARGE SCALE GENOMIC DNA]</scope>
    <source>
        <strain evidence="2 3">NBRC 105384</strain>
    </source>
</reference>
<dbReference type="InterPro" id="IPR017517">
    <property type="entry name" value="Maleyloyr_isom"/>
</dbReference>
<gene>
    <name evidence="2" type="ORF">ETU37_12510</name>
</gene>
<dbReference type="GO" id="GO:0046872">
    <property type="term" value="F:metal ion binding"/>
    <property type="evidence" value="ECO:0007669"/>
    <property type="project" value="InterPro"/>
</dbReference>
<sequence>MGPDVTSSPFPLLAEIVHATARYLGALTVLDDRALAAPSALPGWTRAHVVAHLSRNADAMTRVLAQAAEGEAASMYETAEVRDRDIDTTVAELDAGGLVADAQESAATFEQAAASYGGPLDVPFSRVVGGPAQGTVADVGGMRRTEVEVHHADLLLDYAAAGWPEDFSRGLIGRRQAELGLDGPSMVLSSTDVDGLWKLGSGAGPEVKGTAGDLAWWLVGRGGGSGLVSSTGELPTIPRWR</sequence>
<dbReference type="SUPFAM" id="SSF109854">
    <property type="entry name" value="DinB/YfiT-like putative metalloenzymes"/>
    <property type="match status" value="1"/>
</dbReference>
<dbReference type="InterPro" id="IPR034660">
    <property type="entry name" value="DinB/YfiT-like"/>
</dbReference>
<dbReference type="OrthoDB" id="5118203at2"/>
<organism evidence="2 3">
    <name type="scientific">Nocardioides iriomotensis</name>
    <dbReference type="NCBI Taxonomy" id="715784"/>
    <lineage>
        <taxon>Bacteria</taxon>
        <taxon>Bacillati</taxon>
        <taxon>Actinomycetota</taxon>
        <taxon>Actinomycetes</taxon>
        <taxon>Propionibacteriales</taxon>
        <taxon>Nocardioidaceae</taxon>
        <taxon>Nocardioides</taxon>
    </lineage>
</organism>
<comment type="caution">
    <text evidence="2">The sequence shown here is derived from an EMBL/GenBank/DDBJ whole genome shotgun (WGS) entry which is preliminary data.</text>
</comment>
<dbReference type="Pfam" id="PF11716">
    <property type="entry name" value="MDMPI_N"/>
    <property type="match status" value="1"/>
</dbReference>
<accession>A0A4Q5J1Y4</accession>
<dbReference type="RefSeq" id="WP_129987676.1">
    <property type="nucleotide sequence ID" value="NZ_SDPU01000023.1"/>
</dbReference>
<dbReference type="Gene3D" id="1.20.120.450">
    <property type="entry name" value="dinb family like domain"/>
    <property type="match status" value="1"/>
</dbReference>
<dbReference type="SUPFAM" id="SSF55718">
    <property type="entry name" value="SCP-like"/>
    <property type="match status" value="1"/>
</dbReference>
<proteinExistence type="predicted"/>
<dbReference type="InterPro" id="IPR036527">
    <property type="entry name" value="SCP2_sterol-bd_dom_sf"/>
</dbReference>
<dbReference type="NCBIfam" id="TIGR03083">
    <property type="entry name" value="maleylpyruvate isomerase family mycothiol-dependent enzyme"/>
    <property type="match status" value="1"/>
</dbReference>
<feature type="domain" description="Mycothiol-dependent maleylpyruvate isomerase metal-binding" evidence="1">
    <location>
        <begin position="18"/>
        <end position="154"/>
    </location>
</feature>
<name>A0A4Q5J1Y4_9ACTN</name>
<dbReference type="Proteomes" id="UP000291189">
    <property type="component" value="Unassembled WGS sequence"/>
</dbReference>
<dbReference type="EMBL" id="SDPU01000023">
    <property type="protein sequence ID" value="RYU11401.1"/>
    <property type="molecule type" value="Genomic_DNA"/>
</dbReference>
<dbReference type="GO" id="GO:0016853">
    <property type="term" value="F:isomerase activity"/>
    <property type="evidence" value="ECO:0007669"/>
    <property type="project" value="UniProtKB-KW"/>
</dbReference>